<feature type="region of interest" description="Disordered" evidence="1">
    <location>
        <begin position="1152"/>
        <end position="1204"/>
    </location>
</feature>
<feature type="compositionally biased region" description="Pro residues" evidence="1">
    <location>
        <begin position="1051"/>
        <end position="1062"/>
    </location>
</feature>
<feature type="region of interest" description="Disordered" evidence="1">
    <location>
        <begin position="1043"/>
        <end position="1064"/>
    </location>
</feature>
<proteinExistence type="predicted"/>
<feature type="region of interest" description="Disordered" evidence="1">
    <location>
        <begin position="1459"/>
        <end position="1486"/>
    </location>
</feature>
<sequence length="1724" mass="185955">MVSHLSANPIVALVELDSLQRLFTLKQQRLQQSLDDKSKIESVRIGSLLSWTVVKRERIYNELSLCLPHPTDSRLSDPASQLLTHEFTTALDDLVRGPLKKVYAAFLSDGILNWCFLSGQCAGAGSKSVTCFYSLSGGDDHAASLPTRDDDGARYCDAAVTCASFFIGECTRSEQSPCDSNSVQGTRTFQQWDTELLTSLRGVKVLIDDLQREMVSVLDRVSEKWLPSADKGGDGAVDALAWRRVVILFEDALYTIIRGVVCFILHSVCRCFCRCAGQTFRPMFAFEALWNSSCHQVVLIPSPAEFHELLMRRIKQELILAVVPESSLGQMVRNSVASSKFIGNGSLRERLLDDAGTKLLLDEIHFAASQRCKELQEVCRSLTELYSPYTDDDGLREMSYAELRKMCFGLLSLSGDALQSSCSGLFVLDREPVHRQAQQKLDFILAEVREKVICASLVASKLNLVKRCRFMLCDSNAETSSRLASGLGALRAGQDSHNKYDRGLDPGAHIARFLQKQLSDDVHIREQSNQAMKNVSACIGNLVEKYSSGVVAASAFAPLTASPVGEAAHDPGLSAEPTPATGGFSQSALAPDIYCAQCPEEVAPSKVGAASEVTGANLHNSGSQSGISDTEPDRSDLANGNCAGPDGGDHCPSTNLNVALHDIPGNDVALCLQLKGTAVSRYAIVEEGPRTPTGQQNRCNLNSCEHERQLVREHTTCGRSSWLSAPLARNDSQTAGEDTKVTLMARTQDGTSAKRAIDGASLMVDTLGPAQVISHTFSDAGTRGAPNILSTSTFKASRLEASVDESDCDPLRALKKLCPFLPDKPCEGVFLEDINLDDSRLGAAVNRLRAVRESAMVLRNYRAVAEVEDTVCEVIETIASNLAATTFRMHQSFPFLPNRVEGVLLGNLVELETDSEFQSLLLLYRDAVRENQPTSSITECLNRRAIFLAKQYPYNVLDEKRDFRCSSSSPKISGAGTSAAAGNCDVAGDGITFPLSEIASKSLPDEAPKSGTASLRPVEQASGEAVEVSSPAALIASEVRSQTAEGFLPTTPVPGPARPGRPPSARLFAPLSAASPVELQKIEDSVSCSCAISTKRKEDDDIADASSEKCTSSAARHQENDAVFRALQPTGSFTSVDQIENTLLDESKYPCPHTSDSLIPGRGPGGVVSSLTRNASDAKDTSQGPFRKLPPLPSSVATEEAHVPMEHRACTDLPPSSPPTRKLVCAVQDAAPISESSPPLVKTNSQGLSGQSVMLTISAVEKELLYQRSRLEDLERILKHVVNEEAYQEKTGVSGCVTITQMSEREEDVRKQNSTVGCLPQPPTTVPPVSSLMTRVKVAPLETRVNSTADTLSQHLPAEGQVGLTRTTVSSLLNTTTLSKQKDCEVTPLQSPSGDSRPSRAVPMGDSAVNECEEQRNQLVCNASMNDVNRTKKGAMPSLSIRLLDGGWGTVVHSAAAGVPSGSSGGTASDTVESNRSGHKLSPIMRPISRSKDSPLFFKQQKSHSKVIPFSRCTPNRLFPIGTGLPKHASSPGEALNKESKNSFLLHVLRPLSSPEYLSGRLPLPDIPSVANTSTSIRQRYVAYCREVGIKPNSMVVRILPDTPGVFVSRVDTSVNYVGPKGFRPLLYSIRGNIGLEYLDLSHNNLENGEVAELVSVLVTECGAALHYVNLSNNPISLPGGAQLLRLVQLQPSVCTLRVEDTLIPLRMRQSIQEVCDINKAAGK</sequence>
<name>G0TZT7_TRYVY</name>
<feature type="region of interest" description="Disordered" evidence="1">
    <location>
        <begin position="615"/>
        <end position="645"/>
    </location>
</feature>
<feature type="compositionally biased region" description="Low complexity" evidence="1">
    <location>
        <begin position="1459"/>
        <end position="1469"/>
    </location>
</feature>
<dbReference type="SUPFAM" id="SSF52047">
    <property type="entry name" value="RNI-like"/>
    <property type="match status" value="1"/>
</dbReference>
<gene>
    <name evidence="2" type="ORF">TVY486_0807220</name>
</gene>
<dbReference type="Gene3D" id="3.80.10.10">
    <property type="entry name" value="Ribonuclease Inhibitor"/>
    <property type="match status" value="1"/>
</dbReference>
<dbReference type="InterPro" id="IPR032675">
    <property type="entry name" value="LRR_dom_sf"/>
</dbReference>
<dbReference type="EMBL" id="HE573024">
    <property type="protein sequence ID" value="CCC50115.1"/>
    <property type="molecule type" value="Genomic_DNA"/>
</dbReference>
<protein>
    <submittedName>
        <fullName evidence="2">Uncharacterized protein</fullName>
    </submittedName>
</protein>
<feature type="compositionally biased region" description="Polar residues" evidence="1">
    <location>
        <begin position="617"/>
        <end position="628"/>
    </location>
</feature>
<reference evidence="2" key="1">
    <citation type="journal article" date="2012" name="Proc. Natl. Acad. Sci. U.S.A.">
        <title>Antigenic diversity is generated by distinct evolutionary mechanisms in African trypanosome species.</title>
        <authorList>
            <person name="Jackson A.P."/>
            <person name="Berry A."/>
            <person name="Aslett M."/>
            <person name="Allison H.C."/>
            <person name="Burton P."/>
            <person name="Vavrova-Anderson J."/>
            <person name="Brown R."/>
            <person name="Browne H."/>
            <person name="Corton N."/>
            <person name="Hauser H."/>
            <person name="Gamble J."/>
            <person name="Gilderthorp R."/>
            <person name="Marcello L."/>
            <person name="McQuillan J."/>
            <person name="Otto T.D."/>
            <person name="Quail M.A."/>
            <person name="Sanders M.J."/>
            <person name="van Tonder A."/>
            <person name="Ginger M.L."/>
            <person name="Field M.C."/>
            <person name="Barry J.D."/>
            <person name="Hertz-Fowler C."/>
            <person name="Berriman M."/>
        </authorList>
    </citation>
    <scope>NUCLEOTIDE SEQUENCE</scope>
    <source>
        <strain evidence="2">Y486</strain>
    </source>
</reference>
<feature type="region of interest" description="Disordered" evidence="1">
    <location>
        <begin position="1383"/>
        <end position="1404"/>
    </location>
</feature>
<evidence type="ECO:0000313" key="2">
    <source>
        <dbReference type="EMBL" id="CCC50115.1"/>
    </source>
</evidence>
<accession>G0TZT7</accession>
<feature type="region of interest" description="Disordered" evidence="1">
    <location>
        <begin position="1002"/>
        <end position="1022"/>
    </location>
</feature>
<dbReference type="VEuPathDB" id="TriTrypDB:TvY486_0807220"/>
<organism evidence="2">
    <name type="scientific">Trypanosoma vivax (strain Y486)</name>
    <dbReference type="NCBI Taxonomy" id="1055687"/>
    <lineage>
        <taxon>Eukaryota</taxon>
        <taxon>Discoba</taxon>
        <taxon>Euglenozoa</taxon>
        <taxon>Kinetoplastea</taxon>
        <taxon>Metakinetoplastina</taxon>
        <taxon>Trypanosomatida</taxon>
        <taxon>Trypanosomatidae</taxon>
        <taxon>Trypanosoma</taxon>
        <taxon>Duttonella</taxon>
    </lineage>
</organism>
<evidence type="ECO:0000256" key="1">
    <source>
        <dbReference type="SAM" id="MobiDB-lite"/>
    </source>
</evidence>